<gene>
    <name evidence="1" type="ORF">CCMP2556_LOCUS8741</name>
</gene>
<name>A0ABP0IYT1_9DINO</name>
<keyword evidence="2" id="KW-1185">Reference proteome</keyword>
<comment type="caution">
    <text evidence="1">The sequence shown here is derived from an EMBL/GenBank/DDBJ whole genome shotgun (WGS) entry which is preliminary data.</text>
</comment>
<proteinExistence type="predicted"/>
<reference evidence="1 2" key="1">
    <citation type="submission" date="2024-02" db="EMBL/GenBank/DDBJ databases">
        <authorList>
            <person name="Chen Y."/>
            <person name="Shah S."/>
            <person name="Dougan E. K."/>
            <person name="Thang M."/>
            <person name="Chan C."/>
        </authorList>
    </citation>
    <scope>NUCLEOTIDE SEQUENCE [LARGE SCALE GENOMIC DNA]</scope>
</reference>
<dbReference type="EMBL" id="CAXAMN010004002">
    <property type="protein sequence ID" value="CAK9007205.1"/>
    <property type="molecule type" value="Genomic_DNA"/>
</dbReference>
<organism evidence="1 2">
    <name type="scientific">Durusdinium trenchii</name>
    <dbReference type="NCBI Taxonomy" id="1381693"/>
    <lineage>
        <taxon>Eukaryota</taxon>
        <taxon>Sar</taxon>
        <taxon>Alveolata</taxon>
        <taxon>Dinophyceae</taxon>
        <taxon>Suessiales</taxon>
        <taxon>Symbiodiniaceae</taxon>
        <taxon>Durusdinium</taxon>
    </lineage>
</organism>
<evidence type="ECO:0000313" key="2">
    <source>
        <dbReference type="Proteomes" id="UP001642484"/>
    </source>
</evidence>
<evidence type="ECO:0000313" key="1">
    <source>
        <dbReference type="EMBL" id="CAK9007205.1"/>
    </source>
</evidence>
<protein>
    <submittedName>
        <fullName evidence="1">Uncharacterized protein</fullName>
    </submittedName>
</protein>
<accession>A0ABP0IYT1</accession>
<dbReference type="Proteomes" id="UP001642484">
    <property type="component" value="Unassembled WGS sequence"/>
</dbReference>
<sequence>MANNAAWKTSERSEAKCIFIDLGAADGNTFAKFIETLGRQLLGGIIQSSIVTPIQARWYGRCCSRGAEALNSHLETGGSEEEENDYGPVKNCPNGKWEAYLVEANPQFTKELKALEENFPGQVHSLAEHAAFSCEGTTSFFIDVDASHNHWGSSLYGDAPDAVKSGKVQVTVPMINIVQLMLGHGLSLSSFYGCSERCQC</sequence>